<name>A0A5C6C046_9BACT</name>
<accession>A0A5C6C046</accession>
<gene>
    <name evidence="1" type="ORF">Poly21_01020</name>
</gene>
<dbReference type="AlphaFoldDB" id="A0A5C6C046"/>
<comment type="caution">
    <text evidence="1">The sequence shown here is derived from an EMBL/GenBank/DDBJ whole genome shotgun (WGS) entry which is preliminary data.</text>
</comment>
<dbReference type="Proteomes" id="UP000319908">
    <property type="component" value="Unassembled WGS sequence"/>
</dbReference>
<reference evidence="1 2" key="1">
    <citation type="journal article" date="2020" name="Antonie Van Leeuwenhoek">
        <title>Rhodopirellula heiligendammensis sp. nov., Rhodopirellula pilleata sp. nov., and Rhodopirellula solitaria sp. nov. isolated from natural or artificial marine surfaces in Northern Germany and California, USA, and emended description of the genus Rhodopirellula.</title>
        <authorList>
            <person name="Kallscheuer N."/>
            <person name="Wiegand S."/>
            <person name="Jogler M."/>
            <person name="Boedeker C."/>
            <person name="Peeters S.H."/>
            <person name="Rast P."/>
            <person name="Heuer A."/>
            <person name="Jetten M.S.M."/>
            <person name="Rohde M."/>
            <person name="Jogler C."/>
        </authorList>
    </citation>
    <scope>NUCLEOTIDE SEQUENCE [LARGE SCALE GENOMIC DNA]</scope>
    <source>
        <strain evidence="1 2">Poly21</strain>
    </source>
</reference>
<evidence type="ECO:0000313" key="2">
    <source>
        <dbReference type="Proteomes" id="UP000319908"/>
    </source>
</evidence>
<dbReference type="OrthoDB" id="9777703at2"/>
<keyword evidence="2" id="KW-1185">Reference proteome</keyword>
<sequence>MSDVATDRHILLSSVGVLRSPERSAITYSRGNVEADAKFSFHGLWKLLPVEEQPSELAILATPQARESSWKEIQEESAKLDLKTRCIDLVGDADDTNAFLETAAANIPEGCDLTLNVTEGLRHHAFLFYALVLYLTTFRRVRIRGVWYCRMETENRDDSKPIIDLTPVLELAHWFHALAVFRETGSMRQIAGLVADRGIQRQLNELSQFFMNGLPVETGLTATRLLAIDRPVLPSHLPLRSEIERELKDEIQPLAAALPENQSINKVMKGDVVLTRTELERQATCIDRYLRTGQDNLGFGLMREWLVSWLAFQDNAGGGWLKKESRGKYEQALRGLDIVHRGRAPWPEVRALLSDAQQEWAQRWNRVTSARNALQHHGMDAQEFKPDSKGMRKAKEDWWERENWASLPPSGGGHGPLLIAPIGNTPGVLFSAIVHTRPARVLAVCSEDTASATAEAVSKASEATGDPPVEVMRLTMTNPHTGVDEFTDLLRQASLWLYSADEVRASLTGGTSLMGVLVSRLSRLASNELQRPVHEFLLIDHRPPQQQRNEPWQLGEIHYFNGEPSVELSKGDAESDVER</sequence>
<proteinExistence type="predicted"/>
<evidence type="ECO:0000313" key="1">
    <source>
        <dbReference type="EMBL" id="TWU17950.1"/>
    </source>
</evidence>
<dbReference type="EMBL" id="SJPU01000001">
    <property type="protein sequence ID" value="TWU17950.1"/>
    <property type="molecule type" value="Genomic_DNA"/>
</dbReference>
<organism evidence="1 2">
    <name type="scientific">Allorhodopirellula heiligendammensis</name>
    <dbReference type="NCBI Taxonomy" id="2714739"/>
    <lineage>
        <taxon>Bacteria</taxon>
        <taxon>Pseudomonadati</taxon>
        <taxon>Planctomycetota</taxon>
        <taxon>Planctomycetia</taxon>
        <taxon>Pirellulales</taxon>
        <taxon>Pirellulaceae</taxon>
        <taxon>Allorhodopirellula</taxon>
    </lineage>
</organism>
<protein>
    <submittedName>
        <fullName evidence="1">CRISPR-associated (Cas) DxTHG family protein</fullName>
    </submittedName>
</protein>
<dbReference type="RefSeq" id="WP_146404920.1">
    <property type="nucleotide sequence ID" value="NZ_SJPU01000001.1"/>
</dbReference>